<dbReference type="GO" id="GO:0006629">
    <property type="term" value="P:lipid metabolic process"/>
    <property type="evidence" value="ECO:0007669"/>
    <property type="project" value="InterPro"/>
</dbReference>
<dbReference type="EMBL" id="JACXAE010000078">
    <property type="protein sequence ID" value="MBD2775299.1"/>
    <property type="molecule type" value="Genomic_DNA"/>
</dbReference>
<dbReference type="InterPro" id="IPR029058">
    <property type="entry name" value="AB_hydrolase_fold"/>
</dbReference>
<comment type="caution">
    <text evidence="2">The sequence shown here is derived from an EMBL/GenBank/DDBJ whole genome shotgun (WGS) entry which is preliminary data.</text>
</comment>
<dbReference type="Gene3D" id="3.40.50.1820">
    <property type="entry name" value="alpha/beta hydrolase"/>
    <property type="match status" value="1"/>
</dbReference>
<dbReference type="Pfam" id="PF01764">
    <property type="entry name" value="Lipase_3"/>
    <property type="match status" value="1"/>
</dbReference>
<evidence type="ECO:0000313" key="3">
    <source>
        <dbReference type="Proteomes" id="UP000629098"/>
    </source>
</evidence>
<dbReference type="PANTHER" id="PTHR45856:SF24">
    <property type="entry name" value="FUNGAL LIPASE-LIKE DOMAIN-CONTAINING PROTEIN"/>
    <property type="match status" value="1"/>
</dbReference>
<dbReference type="CDD" id="cd00519">
    <property type="entry name" value="Lipase_3"/>
    <property type="match status" value="1"/>
</dbReference>
<keyword evidence="3" id="KW-1185">Reference proteome</keyword>
<dbReference type="AlphaFoldDB" id="A0A8J6XG96"/>
<name>A0A8J6XG96_9CYAN</name>
<sequence>MKLKRRQILIGGMAAGITSTIGTEYLQRKAAYERQKKLEALVEKTPRDTDSLLEATFEADARKINQGKAIQASVKLTPPKIPYNRETSKLLILCSRIATEQYLKGKVDPDYDGSIKSLKNYSSKLDGYTQIASFKGNDVETEENIEVEVPTTAQSNSQDPVERDVNSAQNQVKKTVKEIVKLRQKVSVYIGFVLTSKTNNIIVFRGSQTRVEWINNLTAFQKDYTDPISGQHCGKIHLGFLDNYHEIIEPIPREIAKKLNPSVPCYISGHSLGAALATLAALDIALNVPQLRKQLQLYVYASPRVGDATFAKLHNKMIPNSYRVVNNADAFNLVPPTNTLGIYIHIGQEWSFLSQNGDLLPNHVVDTYRAAINRGIETKQ</sequence>
<dbReference type="PANTHER" id="PTHR45856">
    <property type="entry name" value="ALPHA/BETA-HYDROLASES SUPERFAMILY PROTEIN"/>
    <property type="match status" value="1"/>
</dbReference>
<dbReference type="Proteomes" id="UP000629098">
    <property type="component" value="Unassembled WGS sequence"/>
</dbReference>
<evidence type="ECO:0000313" key="2">
    <source>
        <dbReference type="EMBL" id="MBD2775299.1"/>
    </source>
</evidence>
<dbReference type="RefSeq" id="WP_190833521.1">
    <property type="nucleotide sequence ID" value="NZ_CAWPPI010000078.1"/>
</dbReference>
<gene>
    <name evidence="2" type="ORF">ICL16_25375</name>
</gene>
<accession>A0A8J6XG96</accession>
<dbReference type="InterPro" id="IPR051218">
    <property type="entry name" value="Sec_MonoDiacylglyc_Lipase"/>
</dbReference>
<dbReference type="SUPFAM" id="SSF53474">
    <property type="entry name" value="alpha/beta-Hydrolases"/>
    <property type="match status" value="1"/>
</dbReference>
<dbReference type="InterPro" id="IPR002921">
    <property type="entry name" value="Fungal_lipase-type"/>
</dbReference>
<feature type="domain" description="Fungal lipase-type" evidence="1">
    <location>
        <begin position="202"/>
        <end position="336"/>
    </location>
</feature>
<organism evidence="2 3">
    <name type="scientific">Iningainema tapete BLCC-T55</name>
    <dbReference type="NCBI Taxonomy" id="2748662"/>
    <lineage>
        <taxon>Bacteria</taxon>
        <taxon>Bacillati</taxon>
        <taxon>Cyanobacteriota</taxon>
        <taxon>Cyanophyceae</taxon>
        <taxon>Nostocales</taxon>
        <taxon>Scytonemataceae</taxon>
        <taxon>Iningainema tapete</taxon>
    </lineage>
</organism>
<protein>
    <submittedName>
        <fullName evidence="2">DUF2974 domain-containing protein</fullName>
    </submittedName>
</protein>
<proteinExistence type="predicted"/>
<evidence type="ECO:0000259" key="1">
    <source>
        <dbReference type="Pfam" id="PF01764"/>
    </source>
</evidence>
<reference evidence="2" key="1">
    <citation type="submission" date="2020-09" db="EMBL/GenBank/DDBJ databases">
        <title>Iningainema tapete sp. nov. (Scytonemataceae, Cyanobacteria) from greenhouses in central Florida (USA) produces two types of nodularin with biosynthetic potential for microcystin-LR and anabaenopeptins.</title>
        <authorList>
            <person name="Berthold D.E."/>
            <person name="Lefler F.W."/>
            <person name="Huang I.-S."/>
            <person name="Abdulla H."/>
            <person name="Zimba P.V."/>
            <person name="Laughinghouse H.D. IV."/>
        </authorList>
    </citation>
    <scope>NUCLEOTIDE SEQUENCE</scope>
    <source>
        <strain evidence="2">BLCCT55</strain>
    </source>
</reference>